<feature type="compositionally biased region" description="Basic and acidic residues" evidence="5">
    <location>
        <begin position="90"/>
        <end position="104"/>
    </location>
</feature>
<evidence type="ECO:0000256" key="1">
    <source>
        <dbReference type="ARBA" id="ARBA00004123"/>
    </source>
</evidence>
<keyword evidence="2 4" id="KW-0238">DNA-binding</keyword>
<dbReference type="InterPro" id="IPR018122">
    <property type="entry name" value="TF_fork_head_CS_1"/>
</dbReference>
<organism evidence="7 8">
    <name type="scientific">Esox lucius</name>
    <name type="common">Northern pike</name>
    <dbReference type="NCBI Taxonomy" id="8010"/>
    <lineage>
        <taxon>Eukaryota</taxon>
        <taxon>Metazoa</taxon>
        <taxon>Chordata</taxon>
        <taxon>Craniata</taxon>
        <taxon>Vertebrata</taxon>
        <taxon>Euteleostomi</taxon>
        <taxon>Actinopterygii</taxon>
        <taxon>Neopterygii</taxon>
        <taxon>Teleostei</taxon>
        <taxon>Protacanthopterygii</taxon>
        <taxon>Esociformes</taxon>
        <taxon>Esocidae</taxon>
        <taxon>Esox</taxon>
    </lineage>
</organism>
<evidence type="ECO:0000256" key="4">
    <source>
        <dbReference type="PROSITE-ProRule" id="PRU00089"/>
    </source>
</evidence>
<dbReference type="AlphaFoldDB" id="A0AAY5KPB1"/>
<feature type="region of interest" description="Disordered" evidence="5">
    <location>
        <begin position="31"/>
        <end position="104"/>
    </location>
</feature>
<dbReference type="SMART" id="SM00339">
    <property type="entry name" value="FH"/>
    <property type="match status" value="1"/>
</dbReference>
<reference evidence="7" key="3">
    <citation type="submission" date="2025-09" db="UniProtKB">
        <authorList>
            <consortium name="Ensembl"/>
        </authorList>
    </citation>
    <scope>IDENTIFICATION</scope>
</reference>
<dbReference type="CDD" id="cd20035">
    <property type="entry name" value="FH_FOXQ2-like"/>
    <property type="match status" value="1"/>
</dbReference>
<dbReference type="GO" id="GO:0000981">
    <property type="term" value="F:DNA-binding transcription factor activity, RNA polymerase II-specific"/>
    <property type="evidence" value="ECO:0007669"/>
    <property type="project" value="TreeGrafter"/>
</dbReference>
<reference evidence="7" key="2">
    <citation type="submission" date="2025-08" db="UniProtKB">
        <authorList>
            <consortium name="Ensembl"/>
        </authorList>
    </citation>
    <scope>IDENTIFICATION</scope>
</reference>
<evidence type="ECO:0000313" key="8">
    <source>
        <dbReference type="Proteomes" id="UP000265140"/>
    </source>
</evidence>
<dbReference type="PROSITE" id="PS00657">
    <property type="entry name" value="FORK_HEAD_1"/>
    <property type="match status" value="1"/>
</dbReference>
<dbReference type="PANTHER" id="PTHR11829:SF142">
    <property type="entry name" value="FORK-HEAD DOMAIN-CONTAINING PROTEIN"/>
    <property type="match status" value="1"/>
</dbReference>
<dbReference type="InterPro" id="IPR030456">
    <property type="entry name" value="TF_fork_head_CS_2"/>
</dbReference>
<accession>A0AAY5KPB1</accession>
<dbReference type="GO" id="GO:0000978">
    <property type="term" value="F:RNA polymerase II cis-regulatory region sequence-specific DNA binding"/>
    <property type="evidence" value="ECO:0007669"/>
    <property type="project" value="TreeGrafter"/>
</dbReference>
<dbReference type="GeneID" id="105011559"/>
<keyword evidence="8" id="KW-1185">Reference proteome</keyword>
<dbReference type="PRINTS" id="PR00053">
    <property type="entry name" value="FORKHEAD"/>
</dbReference>
<dbReference type="InterPro" id="IPR050211">
    <property type="entry name" value="FOX_domain-containing"/>
</dbReference>
<dbReference type="Proteomes" id="UP000265140">
    <property type="component" value="Chromosome 8"/>
</dbReference>
<dbReference type="PANTHER" id="PTHR11829">
    <property type="entry name" value="FORKHEAD BOX PROTEIN"/>
    <property type="match status" value="1"/>
</dbReference>
<dbReference type="KEGG" id="els:105011559"/>
<keyword evidence="3 4" id="KW-0539">Nucleus</keyword>
<feature type="compositionally biased region" description="Basic and acidic residues" evidence="5">
    <location>
        <begin position="49"/>
        <end position="76"/>
    </location>
</feature>
<dbReference type="Ensembl" id="ENSELUT00000102984.1">
    <property type="protein sequence ID" value="ENSELUP00000090551.1"/>
    <property type="gene ID" value="ENSELUG00000038754.1"/>
</dbReference>
<dbReference type="CTD" id="565796"/>
<evidence type="ECO:0000259" key="6">
    <source>
        <dbReference type="PROSITE" id="PS50039"/>
    </source>
</evidence>
<evidence type="ECO:0000313" key="7">
    <source>
        <dbReference type="Ensembl" id="ENSELUP00000090551.1"/>
    </source>
</evidence>
<feature type="DNA-binding region" description="Fork-head" evidence="4">
    <location>
        <begin position="107"/>
        <end position="200"/>
    </location>
</feature>
<dbReference type="FunFam" id="1.10.10.10:FF:000352">
    <property type="entry name" value="Forkhead box Q2"/>
    <property type="match status" value="1"/>
</dbReference>
<protein>
    <recommendedName>
        <fullName evidence="6">Fork-head domain-containing protein</fullName>
    </recommendedName>
</protein>
<dbReference type="InterPro" id="IPR047519">
    <property type="entry name" value="FH_FOXQ2-like"/>
</dbReference>
<evidence type="ECO:0000256" key="3">
    <source>
        <dbReference type="ARBA" id="ARBA00023242"/>
    </source>
</evidence>
<dbReference type="Gene3D" id="1.10.10.10">
    <property type="entry name" value="Winged helix-like DNA-binding domain superfamily/Winged helix DNA-binding domain"/>
    <property type="match status" value="1"/>
</dbReference>
<sequence>MEEKSSCNSGQEFLGLRFTIDYLLYNKDSKTMREEPTCSPDLSPQTSHRPVETQRPDILSEREGIALGRHEMVPEREGEESEEENEEEEGGKGEAHELTTTDRLQDKPTQSYIALISMAILASEEKKLLLCDIYQWIMDNYPYFKSKDKNWRNSVRHNLSLNECFMKAGRSDNGKGHFWAIHPASFQDFSKGDYHRRRARRRIRRVTGQPPYDLHTPYFPLHRPRGAPCLCCSPAQLLSQAHPLSSLSARIYWSWASLQARRHLALHAPVH</sequence>
<dbReference type="PROSITE" id="PS50039">
    <property type="entry name" value="FORK_HEAD_3"/>
    <property type="match status" value="1"/>
</dbReference>
<comment type="subcellular location">
    <subcellularLocation>
        <location evidence="1 4">Nucleus</location>
    </subcellularLocation>
</comment>
<name>A0AAY5KPB1_ESOLU</name>
<dbReference type="GO" id="GO:0030154">
    <property type="term" value="P:cell differentiation"/>
    <property type="evidence" value="ECO:0007669"/>
    <property type="project" value="TreeGrafter"/>
</dbReference>
<dbReference type="GO" id="GO:0005634">
    <property type="term" value="C:nucleus"/>
    <property type="evidence" value="ECO:0007669"/>
    <property type="project" value="UniProtKB-SubCell"/>
</dbReference>
<feature type="compositionally biased region" description="Acidic residues" evidence="5">
    <location>
        <begin position="77"/>
        <end position="89"/>
    </location>
</feature>
<evidence type="ECO:0000256" key="2">
    <source>
        <dbReference type="ARBA" id="ARBA00023125"/>
    </source>
</evidence>
<evidence type="ECO:0000256" key="5">
    <source>
        <dbReference type="SAM" id="MobiDB-lite"/>
    </source>
</evidence>
<dbReference type="InterPro" id="IPR001766">
    <property type="entry name" value="Fork_head_dom"/>
</dbReference>
<dbReference type="Pfam" id="PF00250">
    <property type="entry name" value="Forkhead"/>
    <property type="match status" value="1"/>
</dbReference>
<dbReference type="RefSeq" id="XP_010869988.2">
    <property type="nucleotide sequence ID" value="XM_010871686.3"/>
</dbReference>
<dbReference type="InterPro" id="IPR036388">
    <property type="entry name" value="WH-like_DNA-bd_sf"/>
</dbReference>
<dbReference type="SUPFAM" id="SSF46785">
    <property type="entry name" value="Winged helix' DNA-binding domain"/>
    <property type="match status" value="1"/>
</dbReference>
<reference evidence="7 8" key="1">
    <citation type="submission" date="2020-02" db="EMBL/GenBank/DDBJ databases">
        <title>Esox lucius (northern pike) genome, fEsoLuc1, primary haplotype.</title>
        <authorList>
            <person name="Myers G."/>
            <person name="Karagic N."/>
            <person name="Meyer A."/>
            <person name="Pippel M."/>
            <person name="Reichard M."/>
            <person name="Winkler S."/>
            <person name="Tracey A."/>
            <person name="Sims Y."/>
            <person name="Howe K."/>
            <person name="Rhie A."/>
            <person name="Formenti G."/>
            <person name="Durbin R."/>
            <person name="Fedrigo O."/>
            <person name="Jarvis E.D."/>
        </authorList>
    </citation>
    <scope>NUCLEOTIDE SEQUENCE [LARGE SCALE GENOMIC DNA]</scope>
</reference>
<proteinExistence type="predicted"/>
<dbReference type="GeneTree" id="ENSGT00940000166634"/>
<dbReference type="InterPro" id="IPR036390">
    <property type="entry name" value="WH_DNA-bd_sf"/>
</dbReference>
<feature type="domain" description="Fork-head" evidence="6">
    <location>
        <begin position="107"/>
        <end position="200"/>
    </location>
</feature>
<dbReference type="GO" id="GO:0009653">
    <property type="term" value="P:anatomical structure morphogenesis"/>
    <property type="evidence" value="ECO:0007669"/>
    <property type="project" value="TreeGrafter"/>
</dbReference>
<dbReference type="PROSITE" id="PS00658">
    <property type="entry name" value="FORK_HEAD_2"/>
    <property type="match status" value="1"/>
</dbReference>